<reference evidence="1 2" key="1">
    <citation type="journal article" date="2013" name="BMC Microbiol.">
        <title>Identification of the type II cytochrome c maturation pathway in anammox bacteria by comparative genomics.</title>
        <authorList>
            <person name="Ferousi C."/>
            <person name="Speth D.R."/>
            <person name="Reimann J."/>
            <person name="Op den Camp H.J."/>
            <person name="Allen J.W."/>
            <person name="Keltjens J.T."/>
            <person name="Jetten M.S."/>
        </authorList>
    </citation>
    <scope>NUCLEOTIDE SEQUENCE [LARGE SCALE GENOMIC DNA]</scope>
    <source>
        <strain evidence="1">RU1</strain>
    </source>
</reference>
<proteinExistence type="predicted"/>
<evidence type="ECO:0000313" key="1">
    <source>
        <dbReference type="EMBL" id="KKO19685.1"/>
    </source>
</evidence>
<name>A0A0M2UVT7_9BACT</name>
<organism evidence="1 2">
    <name type="scientific">Candidatus Brocadia fulgida</name>
    <dbReference type="NCBI Taxonomy" id="380242"/>
    <lineage>
        <taxon>Bacteria</taxon>
        <taxon>Pseudomonadati</taxon>
        <taxon>Planctomycetota</taxon>
        <taxon>Candidatus Brocadiia</taxon>
        <taxon>Candidatus Brocadiales</taxon>
        <taxon>Candidatus Brocadiaceae</taxon>
        <taxon>Candidatus Brocadia</taxon>
    </lineage>
</organism>
<dbReference type="Proteomes" id="UP000034954">
    <property type="component" value="Unassembled WGS sequence"/>
</dbReference>
<accession>A0A0M2UVT7</accession>
<sequence length="77" mass="8602">MMRVSQKGCQAEDLAGYYFRTGKSQNEQIGLFVSVGMLTEGWDTNKVTQFLVFFPCVICEICGSKRVSPFARGQVLV</sequence>
<gene>
    <name evidence="1" type="ORF">BROFUL_01617</name>
</gene>
<comment type="caution">
    <text evidence="1">The sequence shown here is derived from an EMBL/GenBank/DDBJ whole genome shotgun (WGS) entry which is preliminary data.</text>
</comment>
<keyword evidence="2" id="KW-1185">Reference proteome</keyword>
<evidence type="ECO:0000313" key="2">
    <source>
        <dbReference type="Proteomes" id="UP000034954"/>
    </source>
</evidence>
<protein>
    <submittedName>
        <fullName evidence="1">Uncharacterized protein</fullName>
    </submittedName>
</protein>
<dbReference type="AlphaFoldDB" id="A0A0M2UVT7"/>
<dbReference type="EMBL" id="LAQJ01000169">
    <property type="protein sequence ID" value="KKO19685.1"/>
    <property type="molecule type" value="Genomic_DNA"/>
</dbReference>